<feature type="compositionally biased region" description="Basic residues" evidence="1">
    <location>
        <begin position="187"/>
        <end position="197"/>
    </location>
</feature>
<evidence type="ECO:0000313" key="3">
    <source>
        <dbReference type="Proteomes" id="UP001275084"/>
    </source>
</evidence>
<protein>
    <submittedName>
        <fullName evidence="2">Uncharacterized protein</fullName>
    </submittedName>
</protein>
<comment type="caution">
    <text evidence="2">The sequence shown here is derived from an EMBL/GenBank/DDBJ whole genome shotgun (WGS) entry which is preliminary data.</text>
</comment>
<name>A0AAJ0H5Q2_9PEZI</name>
<reference evidence="2" key="1">
    <citation type="journal article" date="2023" name="Mol. Phylogenet. Evol.">
        <title>Genome-scale phylogeny and comparative genomics of the fungal order Sordariales.</title>
        <authorList>
            <person name="Hensen N."/>
            <person name="Bonometti L."/>
            <person name="Westerberg I."/>
            <person name="Brannstrom I.O."/>
            <person name="Guillou S."/>
            <person name="Cros-Aarteil S."/>
            <person name="Calhoun S."/>
            <person name="Haridas S."/>
            <person name="Kuo A."/>
            <person name="Mondo S."/>
            <person name="Pangilinan J."/>
            <person name="Riley R."/>
            <person name="LaButti K."/>
            <person name="Andreopoulos B."/>
            <person name="Lipzen A."/>
            <person name="Chen C."/>
            <person name="Yan M."/>
            <person name="Daum C."/>
            <person name="Ng V."/>
            <person name="Clum A."/>
            <person name="Steindorff A."/>
            <person name="Ohm R.A."/>
            <person name="Martin F."/>
            <person name="Silar P."/>
            <person name="Natvig D.O."/>
            <person name="Lalanne C."/>
            <person name="Gautier V."/>
            <person name="Ament-Velasquez S.L."/>
            <person name="Kruys A."/>
            <person name="Hutchinson M.I."/>
            <person name="Powell A.J."/>
            <person name="Barry K."/>
            <person name="Miller A.N."/>
            <person name="Grigoriev I.V."/>
            <person name="Debuchy R."/>
            <person name="Gladieux P."/>
            <person name="Hiltunen Thoren M."/>
            <person name="Johannesson H."/>
        </authorList>
    </citation>
    <scope>NUCLEOTIDE SEQUENCE</scope>
    <source>
        <strain evidence="2">CBS 955.72</strain>
    </source>
</reference>
<gene>
    <name evidence="2" type="ORF">B0T25DRAFT_329941</name>
</gene>
<proteinExistence type="predicted"/>
<sequence>MRARQLAPTGTPLFCHALAGRVNHFEGLANKRVSVWPNPLVGEARAACRGIVSGNCVAVDSRGSTAHHPVASLSQVPFCVATGDRRNRCNGQVLSLAFGGRVSRKCSAEPAEGRTCLLGQMRILSCEIALCANVWTRQRPCQQHHSYLPRCYPGDIASGGTPEERVPWTNSSQNKDLEEFGPNNPQRRARTKRRRNSKYSLERHPAQRRIPSISYRTKEKEQAKANSVPKYLPVYHHPRSLLARPGASGKRHPGRQPFKAGIAGGSVSIGLR</sequence>
<feature type="region of interest" description="Disordered" evidence="1">
    <location>
        <begin position="244"/>
        <end position="272"/>
    </location>
</feature>
<evidence type="ECO:0000313" key="2">
    <source>
        <dbReference type="EMBL" id="KAK3341088.1"/>
    </source>
</evidence>
<feature type="region of interest" description="Disordered" evidence="1">
    <location>
        <begin position="162"/>
        <end position="211"/>
    </location>
</feature>
<dbReference type="EMBL" id="JAUIQD010000008">
    <property type="protein sequence ID" value="KAK3341088.1"/>
    <property type="molecule type" value="Genomic_DNA"/>
</dbReference>
<dbReference type="AlphaFoldDB" id="A0AAJ0H5Q2"/>
<reference evidence="2" key="2">
    <citation type="submission" date="2023-06" db="EMBL/GenBank/DDBJ databases">
        <authorList>
            <consortium name="Lawrence Berkeley National Laboratory"/>
            <person name="Haridas S."/>
            <person name="Hensen N."/>
            <person name="Bonometti L."/>
            <person name="Westerberg I."/>
            <person name="Brannstrom I.O."/>
            <person name="Guillou S."/>
            <person name="Cros-Aarteil S."/>
            <person name="Calhoun S."/>
            <person name="Kuo A."/>
            <person name="Mondo S."/>
            <person name="Pangilinan J."/>
            <person name="Riley R."/>
            <person name="Labutti K."/>
            <person name="Andreopoulos B."/>
            <person name="Lipzen A."/>
            <person name="Chen C."/>
            <person name="Yanf M."/>
            <person name="Daum C."/>
            <person name="Ng V."/>
            <person name="Clum A."/>
            <person name="Steindorff A."/>
            <person name="Ohm R."/>
            <person name="Martin F."/>
            <person name="Silar P."/>
            <person name="Natvig D."/>
            <person name="Lalanne C."/>
            <person name="Gautier V."/>
            <person name="Ament-Velasquez S.L."/>
            <person name="Kruys A."/>
            <person name="Hutchinson M.I."/>
            <person name="Powell A.J."/>
            <person name="Barry K."/>
            <person name="Miller A.N."/>
            <person name="Grigoriev I.V."/>
            <person name="Debuchy R."/>
            <person name="Gladieux P."/>
            <person name="Thoren M.H."/>
            <person name="Johannesson H."/>
        </authorList>
    </citation>
    <scope>NUCLEOTIDE SEQUENCE</scope>
    <source>
        <strain evidence="2">CBS 955.72</strain>
    </source>
</reference>
<dbReference type="Proteomes" id="UP001275084">
    <property type="component" value="Unassembled WGS sequence"/>
</dbReference>
<evidence type="ECO:0000256" key="1">
    <source>
        <dbReference type="SAM" id="MobiDB-lite"/>
    </source>
</evidence>
<organism evidence="2 3">
    <name type="scientific">Lasiosphaeria hispida</name>
    <dbReference type="NCBI Taxonomy" id="260671"/>
    <lineage>
        <taxon>Eukaryota</taxon>
        <taxon>Fungi</taxon>
        <taxon>Dikarya</taxon>
        <taxon>Ascomycota</taxon>
        <taxon>Pezizomycotina</taxon>
        <taxon>Sordariomycetes</taxon>
        <taxon>Sordariomycetidae</taxon>
        <taxon>Sordariales</taxon>
        <taxon>Lasiosphaeriaceae</taxon>
        <taxon>Lasiosphaeria</taxon>
    </lineage>
</organism>
<keyword evidence="3" id="KW-1185">Reference proteome</keyword>
<accession>A0AAJ0H5Q2</accession>